<accession>A0ABN9FV64</accession>
<name>A0ABN9FV64_9NEOB</name>
<dbReference type="Proteomes" id="UP001162483">
    <property type="component" value="Unassembled WGS sequence"/>
</dbReference>
<protein>
    <recommendedName>
        <fullName evidence="5">Laminin IV type A domain-containing protein</fullName>
    </recommendedName>
</protein>
<gene>
    <name evidence="6" type="ORF">SPARVUS_LOCUS12894937</name>
</gene>
<evidence type="ECO:0000256" key="3">
    <source>
        <dbReference type="ARBA" id="ARBA00023157"/>
    </source>
</evidence>
<evidence type="ECO:0000256" key="1">
    <source>
        <dbReference type="ARBA" id="ARBA00022729"/>
    </source>
</evidence>
<evidence type="ECO:0000256" key="2">
    <source>
        <dbReference type="ARBA" id="ARBA00022737"/>
    </source>
</evidence>
<comment type="caution">
    <text evidence="6">The sequence shown here is derived from an EMBL/GenBank/DDBJ whole genome shotgun (WGS) entry which is preliminary data.</text>
</comment>
<evidence type="ECO:0000313" key="7">
    <source>
        <dbReference type="Proteomes" id="UP001162483"/>
    </source>
</evidence>
<evidence type="ECO:0000259" key="5">
    <source>
        <dbReference type="PROSITE" id="PS51115"/>
    </source>
</evidence>
<evidence type="ECO:0000313" key="6">
    <source>
        <dbReference type="EMBL" id="CAI9600914.1"/>
    </source>
</evidence>
<reference evidence="6" key="1">
    <citation type="submission" date="2023-05" db="EMBL/GenBank/DDBJ databases">
        <authorList>
            <person name="Stuckert A."/>
        </authorList>
    </citation>
    <scope>NUCLEOTIDE SEQUENCE</scope>
</reference>
<organism evidence="6 7">
    <name type="scientific">Staurois parvus</name>
    <dbReference type="NCBI Taxonomy" id="386267"/>
    <lineage>
        <taxon>Eukaryota</taxon>
        <taxon>Metazoa</taxon>
        <taxon>Chordata</taxon>
        <taxon>Craniata</taxon>
        <taxon>Vertebrata</taxon>
        <taxon>Euteleostomi</taxon>
        <taxon>Amphibia</taxon>
        <taxon>Batrachia</taxon>
        <taxon>Anura</taxon>
        <taxon>Neobatrachia</taxon>
        <taxon>Ranoidea</taxon>
        <taxon>Ranidae</taxon>
        <taxon>Staurois</taxon>
    </lineage>
</organism>
<keyword evidence="1" id="KW-0732">Signal</keyword>
<keyword evidence="2" id="KW-0677">Repeat</keyword>
<feature type="domain" description="Laminin IV type A" evidence="5">
    <location>
        <begin position="1"/>
        <end position="102"/>
    </location>
</feature>
<evidence type="ECO:0000256" key="4">
    <source>
        <dbReference type="ARBA" id="ARBA00023180"/>
    </source>
</evidence>
<dbReference type="EMBL" id="CATNWA010017493">
    <property type="protein sequence ID" value="CAI9600914.1"/>
    <property type="molecule type" value="Genomic_DNA"/>
</dbReference>
<dbReference type="Pfam" id="PF00052">
    <property type="entry name" value="Laminin_B"/>
    <property type="match status" value="1"/>
</dbReference>
<keyword evidence="3" id="KW-1015">Disulfide bond</keyword>
<dbReference type="PROSITE" id="PS51115">
    <property type="entry name" value="LAMININ_IVA"/>
    <property type="match status" value="1"/>
</dbReference>
<keyword evidence="4" id="KW-0325">Glycoprotein</keyword>
<keyword evidence="7" id="KW-1185">Reference proteome</keyword>
<dbReference type="SMART" id="SM00281">
    <property type="entry name" value="LamB"/>
    <property type="match status" value="1"/>
</dbReference>
<sequence length="102" mass="11591">MSYDIPVESLDGALVSNVDLVMQGSGITIGTKTEGLLLQPYEEHTAEIKLLPENFLDFYTKRPVDRDRLMTVLANINRLLIRATYYLQQCQKYSHQAKLGDT</sequence>
<dbReference type="InterPro" id="IPR000034">
    <property type="entry name" value="Laminin_IV"/>
</dbReference>
<proteinExistence type="predicted"/>